<protein>
    <submittedName>
        <fullName evidence="2">Uncharacterized protein</fullName>
    </submittedName>
</protein>
<feature type="transmembrane region" description="Helical" evidence="1">
    <location>
        <begin position="230"/>
        <end position="250"/>
    </location>
</feature>
<dbReference type="Proteomes" id="UP001290101">
    <property type="component" value="Unassembled WGS sequence"/>
</dbReference>
<evidence type="ECO:0000313" key="3">
    <source>
        <dbReference type="Proteomes" id="UP001290101"/>
    </source>
</evidence>
<sequence>MTALEEYAALARQLSAQRRGADRAAIAEAERRRALQAGLDQLGRRLAAQRQRLGQLGRAIGAATPGTDLAVPSGADTASSDADLAAASGPAVPLAVPAPTVMAPSGPGHSGAVGSGGAAAAPGRPGVGAYPPGVVVATGARPTTGVGVPAPRAAEADPAAELAAARQLADEADRHGQWADALARRPALLPTWSPPARAAAVYTCCALAGAVLMLAMVVASGLAMVGLGTLYASMCAGLPVASFVAGYLVLGRWGRPVIDGDAPASRFVPLGFVICVLLVPLVYCAYLLAFRVLR</sequence>
<evidence type="ECO:0000313" key="2">
    <source>
        <dbReference type="EMBL" id="MDZ5492632.1"/>
    </source>
</evidence>
<keyword evidence="3" id="KW-1185">Reference proteome</keyword>
<dbReference type="RefSeq" id="WP_322442358.1">
    <property type="nucleotide sequence ID" value="NZ_JAXOTQ010000034.1"/>
</dbReference>
<feature type="transmembrane region" description="Helical" evidence="1">
    <location>
        <begin position="199"/>
        <end position="223"/>
    </location>
</feature>
<keyword evidence="1" id="KW-0472">Membrane</keyword>
<accession>A0ABU5JJD5</accession>
<gene>
    <name evidence="2" type="ORF">U2F25_24705</name>
</gene>
<feature type="transmembrane region" description="Helical" evidence="1">
    <location>
        <begin position="270"/>
        <end position="293"/>
    </location>
</feature>
<keyword evidence="1" id="KW-0812">Transmembrane</keyword>
<keyword evidence="1" id="KW-1133">Transmembrane helix</keyword>
<name>A0ABU5JJD5_9ACTN</name>
<dbReference type="EMBL" id="JAXOTQ010000034">
    <property type="protein sequence ID" value="MDZ5492632.1"/>
    <property type="molecule type" value="Genomic_DNA"/>
</dbReference>
<evidence type="ECO:0000256" key="1">
    <source>
        <dbReference type="SAM" id="Phobius"/>
    </source>
</evidence>
<comment type="caution">
    <text evidence="2">The sequence shown here is derived from an EMBL/GenBank/DDBJ whole genome shotgun (WGS) entry which is preliminary data.</text>
</comment>
<proteinExistence type="predicted"/>
<organism evidence="2 3">
    <name type="scientific">Micromonospora sicca</name>
    <dbReference type="NCBI Taxonomy" id="2202420"/>
    <lineage>
        <taxon>Bacteria</taxon>
        <taxon>Bacillati</taxon>
        <taxon>Actinomycetota</taxon>
        <taxon>Actinomycetes</taxon>
        <taxon>Micromonosporales</taxon>
        <taxon>Micromonosporaceae</taxon>
        <taxon>Micromonospora</taxon>
    </lineage>
</organism>
<reference evidence="2 3" key="1">
    <citation type="submission" date="2023-12" db="EMBL/GenBank/DDBJ databases">
        <title>Micromonospora sp. nov., isolated from Atacama Desert.</title>
        <authorList>
            <person name="Carro L."/>
            <person name="Golinska P."/>
            <person name="Klenk H.-P."/>
            <person name="Goodfellow M."/>
        </authorList>
    </citation>
    <scope>NUCLEOTIDE SEQUENCE [LARGE SCALE GENOMIC DNA]</scope>
    <source>
        <strain evidence="2 3">4G53</strain>
    </source>
</reference>